<dbReference type="PANTHER" id="PTHR31016">
    <property type="entry name" value="OS04G0228100 PROTEIN"/>
    <property type="match status" value="1"/>
</dbReference>
<accession>A0A8J5VEY9</accession>
<gene>
    <name evidence="3" type="ORF">GUJ93_ZPchr0004g40481</name>
</gene>
<name>A0A8J5VEY9_ZIZPA</name>
<protein>
    <submittedName>
        <fullName evidence="3">Uncharacterized protein</fullName>
    </submittedName>
</protein>
<dbReference type="Proteomes" id="UP000729402">
    <property type="component" value="Unassembled WGS sequence"/>
</dbReference>
<evidence type="ECO:0000256" key="1">
    <source>
        <dbReference type="SAM" id="Coils"/>
    </source>
</evidence>
<feature type="compositionally biased region" description="Basic and acidic residues" evidence="2">
    <location>
        <begin position="164"/>
        <end position="182"/>
    </location>
</feature>
<feature type="region of interest" description="Disordered" evidence="2">
    <location>
        <begin position="147"/>
        <end position="193"/>
    </location>
</feature>
<dbReference type="AlphaFoldDB" id="A0A8J5VEY9"/>
<keyword evidence="4" id="KW-1185">Reference proteome</keyword>
<evidence type="ECO:0000313" key="4">
    <source>
        <dbReference type="Proteomes" id="UP000729402"/>
    </source>
</evidence>
<keyword evidence="1" id="KW-0175">Coiled coil</keyword>
<reference evidence="3" key="2">
    <citation type="submission" date="2021-02" db="EMBL/GenBank/DDBJ databases">
        <authorList>
            <person name="Kimball J.A."/>
            <person name="Haas M.W."/>
            <person name="Macchietto M."/>
            <person name="Kono T."/>
            <person name="Duquette J."/>
            <person name="Shao M."/>
        </authorList>
    </citation>
    <scope>NUCLEOTIDE SEQUENCE</scope>
    <source>
        <tissue evidence="3">Fresh leaf tissue</tissue>
    </source>
</reference>
<sequence>MDSAAPSLSPASDDRFWGHLRTRVDTILQDRRLAVPLPAAVCGVESERGKRLREDSLMLLRGLDSVAASLAQLSDTLSAAQKVRDRRGDDAGVASFDRFVYRSDVPVGDVVQGANAVAMFSSQARGFDNGDEGEEPEAKRQCGLADTASLDGDTPLAGANSGESSEKELATDAKLRQGKDNGDMPASSEVAKSTNLKRARNLAVLMAGRASALASDLKNIKSELHFMQERCGLLEAENKRLREGCDNGVPPEEDDLVRLQLEALLAEKSRLAQENANLSRENQSLIQLVEYHQLTSQEDLAASYEDVMHGMRLDFSSPLAKIDSQEEEEGSECEDRVLVIPADELELLGSSSDE</sequence>
<dbReference type="EMBL" id="JAAALK010000285">
    <property type="protein sequence ID" value="KAG8064035.1"/>
    <property type="molecule type" value="Genomic_DNA"/>
</dbReference>
<feature type="coiled-coil region" evidence="1">
    <location>
        <begin position="261"/>
        <end position="288"/>
    </location>
</feature>
<reference evidence="3" key="1">
    <citation type="journal article" date="2021" name="bioRxiv">
        <title>Whole Genome Assembly and Annotation of Northern Wild Rice, Zizania palustris L., Supports a Whole Genome Duplication in the Zizania Genus.</title>
        <authorList>
            <person name="Haas M."/>
            <person name="Kono T."/>
            <person name="Macchietto M."/>
            <person name="Millas R."/>
            <person name="McGilp L."/>
            <person name="Shao M."/>
            <person name="Duquette J."/>
            <person name="Hirsch C.N."/>
            <person name="Kimball J."/>
        </authorList>
    </citation>
    <scope>NUCLEOTIDE SEQUENCE</scope>
    <source>
        <tissue evidence="3">Fresh leaf tissue</tissue>
    </source>
</reference>
<dbReference type="PANTHER" id="PTHR31016:SF2">
    <property type="entry name" value="OS04G0228100 PROTEIN"/>
    <property type="match status" value="1"/>
</dbReference>
<dbReference type="OrthoDB" id="1924603at2759"/>
<comment type="caution">
    <text evidence="3">The sequence shown here is derived from an EMBL/GenBank/DDBJ whole genome shotgun (WGS) entry which is preliminary data.</text>
</comment>
<evidence type="ECO:0000313" key="3">
    <source>
        <dbReference type="EMBL" id="KAG8064035.1"/>
    </source>
</evidence>
<evidence type="ECO:0000256" key="2">
    <source>
        <dbReference type="SAM" id="MobiDB-lite"/>
    </source>
</evidence>
<organism evidence="3 4">
    <name type="scientific">Zizania palustris</name>
    <name type="common">Northern wild rice</name>
    <dbReference type="NCBI Taxonomy" id="103762"/>
    <lineage>
        <taxon>Eukaryota</taxon>
        <taxon>Viridiplantae</taxon>
        <taxon>Streptophyta</taxon>
        <taxon>Embryophyta</taxon>
        <taxon>Tracheophyta</taxon>
        <taxon>Spermatophyta</taxon>
        <taxon>Magnoliopsida</taxon>
        <taxon>Liliopsida</taxon>
        <taxon>Poales</taxon>
        <taxon>Poaceae</taxon>
        <taxon>BOP clade</taxon>
        <taxon>Oryzoideae</taxon>
        <taxon>Oryzeae</taxon>
        <taxon>Zizaniinae</taxon>
        <taxon>Zizania</taxon>
    </lineage>
</organism>
<proteinExistence type="predicted"/>